<dbReference type="SMART" id="SM00050">
    <property type="entry name" value="DISIN"/>
    <property type="match status" value="1"/>
</dbReference>
<keyword evidence="9" id="KW-0812">Transmembrane</keyword>
<feature type="region of interest" description="Disordered" evidence="8">
    <location>
        <begin position="663"/>
        <end position="738"/>
    </location>
</feature>
<evidence type="ECO:0000259" key="10">
    <source>
        <dbReference type="PROSITE" id="PS50214"/>
    </source>
</evidence>
<feature type="compositionally biased region" description="Polar residues" evidence="8">
    <location>
        <begin position="13"/>
        <end position="34"/>
    </location>
</feature>
<dbReference type="EnsemblMetazoa" id="ISCW001423-RA">
    <property type="protein sequence ID" value="ISCW001423-PA"/>
    <property type="gene ID" value="ISCW001423"/>
</dbReference>
<evidence type="ECO:0000256" key="9">
    <source>
        <dbReference type="SAM" id="Phobius"/>
    </source>
</evidence>
<keyword evidence="7" id="KW-0479">Metal-binding</keyword>
<dbReference type="VEuPathDB" id="VectorBase:ISCW001423"/>
<dbReference type="InParanoid" id="B7P4M8"/>
<dbReference type="PANTHER" id="PTHR11905:SF159">
    <property type="entry name" value="ADAM METALLOPROTEASE"/>
    <property type="match status" value="1"/>
</dbReference>
<keyword evidence="3 7" id="KW-0862">Zinc</keyword>
<evidence type="ECO:0000313" key="14">
    <source>
        <dbReference type="Proteomes" id="UP000001555"/>
    </source>
</evidence>
<dbReference type="Pfam" id="PF01562">
    <property type="entry name" value="Pep_M12B_propep"/>
    <property type="match status" value="1"/>
</dbReference>
<dbReference type="InterPro" id="IPR001762">
    <property type="entry name" value="Disintegrin_dom"/>
</dbReference>
<feature type="region of interest" description="Disordered" evidence="8">
    <location>
        <begin position="788"/>
        <end position="810"/>
    </location>
</feature>
<keyword evidence="9" id="KW-1133">Transmembrane helix</keyword>
<dbReference type="MEROPS" id="M12.A04"/>
<dbReference type="InterPro" id="IPR002870">
    <property type="entry name" value="Peptidase_M12B_N"/>
</dbReference>
<dbReference type="PROSITE" id="PS50214">
    <property type="entry name" value="DISINTEGRIN_2"/>
    <property type="match status" value="1"/>
</dbReference>
<dbReference type="EC" id="3.4.24.52" evidence="12"/>
<gene>
    <name evidence="12" type="ORF">IscW_ISCW001423</name>
</gene>
<dbReference type="HOGENOM" id="CLU_012714_3_0_1"/>
<feature type="binding site" evidence="7">
    <location>
        <position position="305"/>
    </location>
    <ligand>
        <name>Zn(2+)</name>
        <dbReference type="ChEBI" id="CHEBI:29105"/>
        <note>catalytic</note>
    </ligand>
</feature>
<evidence type="ECO:0000259" key="11">
    <source>
        <dbReference type="PROSITE" id="PS50215"/>
    </source>
</evidence>
<dbReference type="SUPFAM" id="SSF57552">
    <property type="entry name" value="Blood coagulation inhibitor (disintegrin)"/>
    <property type="match status" value="1"/>
</dbReference>
<reference evidence="13" key="2">
    <citation type="submission" date="2020-05" db="UniProtKB">
        <authorList>
            <consortium name="EnsemblMetazoa"/>
        </authorList>
    </citation>
    <scope>IDENTIFICATION</scope>
    <source>
        <strain evidence="13">wikel</strain>
    </source>
</reference>
<comment type="caution">
    <text evidence="7">Lacks conserved residue(s) required for the propagation of feature annotation.</text>
</comment>
<protein>
    <submittedName>
        <fullName evidence="12 13">Zinc metalloproteinase, putative</fullName>
        <ecNumber evidence="12">3.4.24.52</ecNumber>
    </submittedName>
</protein>
<evidence type="ECO:0000313" key="13">
    <source>
        <dbReference type="EnsemblMetazoa" id="ISCW001423-PA"/>
    </source>
</evidence>
<dbReference type="STRING" id="6945.B7P4M8"/>
<dbReference type="AlphaFoldDB" id="B7P4M8"/>
<sequence>MERVPPVHHRVTVSRSTPSDSASCDESSRASGRTTPRRLPCARTDSFRRIATSASRQMSQNHKDGLRVTFTAFGKPYTLDLRMTKDLLPLSYFEKHHRNGSHVVERPMRKNNKHCYYHGSLEGRNDSWVAVSTCNGLSGVVYDGEELHYIHPDERGHLFLEASRMLPKPWKCGYDDTQSLWTSFHKRLYAPLNIFIALVGVIVWTDHDEIVMSSDGDSTLNNFLQYRRERLAREHPNDNAQLITDIVMDSSVVGKALKGPICTYEYSGGVNMADPDHCFQDHHQVVGVVATTMAHELGHNFGMEHDDKDSNSPPSPSQWSSCSKQYLQSAFEQGMDHCLWNLPDDIVGPVCGNGFLEAGEDCDCGPVEIKKAATLCRDAVTECDLPEYCDGTSEFCPVDVHVQDGTECGGGKAYCFRKQCRSHEDQCQLLWGPTGRMADQRCFERNDVGAVNANCGYVRLNKTNKKCHRDDVMCGMLQCVHLNERLEFGIESAAIQSKFFITDEKGRTFTCHSVIVDLGLFSQDPGQSPNGAKCGTNKACLNQKCVPLEKLYGVKCPYDCYNNGVSGYGFMVSMYIIFLCIVPLAAVTTFSIYYFRRHLKTWWMTKARKAAIKSRAQQTANRRGSRPLSKFNVDAEALKALEISPPLTQPSCPPVRQKSFRSADISRPVLQSTSNSRAAPSRPAPLRPAPARPSSVQRAPSCPAQGTGRPRVARSASQRSTGPRPAQPPPPRPPEGTLYDDCATSLQFAGTPLAFVHGEQSAPLYATPDRPAPTGVAALARRFECAGTSPTARGTAPQSELRPYNTSSSS</sequence>
<organism>
    <name type="scientific">Ixodes scapularis</name>
    <name type="common">Black-legged tick</name>
    <name type="synonym">Deer tick</name>
    <dbReference type="NCBI Taxonomy" id="6945"/>
    <lineage>
        <taxon>Eukaryota</taxon>
        <taxon>Metazoa</taxon>
        <taxon>Ecdysozoa</taxon>
        <taxon>Arthropoda</taxon>
        <taxon>Chelicerata</taxon>
        <taxon>Arachnida</taxon>
        <taxon>Acari</taxon>
        <taxon>Parasitiformes</taxon>
        <taxon>Ixodida</taxon>
        <taxon>Ixodoidea</taxon>
        <taxon>Ixodidae</taxon>
        <taxon>Ixodinae</taxon>
        <taxon>Ixodes</taxon>
    </lineage>
</organism>
<dbReference type="GO" id="GO:0046872">
    <property type="term" value="F:metal ion binding"/>
    <property type="evidence" value="ECO:0007669"/>
    <property type="project" value="UniProtKB-KW"/>
</dbReference>
<dbReference type="EMBL" id="ABJB010931112">
    <property type="status" value="NOT_ANNOTATED_CDS"/>
    <property type="molecule type" value="Genomic_DNA"/>
</dbReference>
<evidence type="ECO:0000256" key="6">
    <source>
        <dbReference type="PROSITE-ProRule" id="PRU00068"/>
    </source>
</evidence>
<dbReference type="GO" id="GO:0004222">
    <property type="term" value="F:metalloendopeptidase activity"/>
    <property type="evidence" value="ECO:0000318"/>
    <property type="project" value="GO_Central"/>
</dbReference>
<evidence type="ECO:0000256" key="5">
    <source>
        <dbReference type="ARBA" id="ARBA00023157"/>
    </source>
</evidence>
<dbReference type="VEuPathDB" id="VectorBase:ISCP_019831"/>
<dbReference type="VEuPathDB" id="VectorBase:ISCI001423"/>
<feature type="region of interest" description="Disordered" evidence="8">
    <location>
        <begin position="1"/>
        <end position="40"/>
    </location>
</feature>
<dbReference type="PANTHER" id="PTHR11905">
    <property type="entry name" value="ADAM A DISINTEGRIN AND METALLOPROTEASE DOMAIN"/>
    <property type="match status" value="1"/>
</dbReference>
<dbReference type="OrthoDB" id="5951731at2759"/>
<evidence type="ECO:0000256" key="7">
    <source>
        <dbReference type="PROSITE-ProRule" id="PRU00276"/>
    </source>
</evidence>
<feature type="domain" description="Peptidase M12B" evidence="11">
    <location>
        <begin position="188"/>
        <end position="343"/>
    </location>
</feature>
<evidence type="ECO:0000256" key="8">
    <source>
        <dbReference type="SAM" id="MobiDB-lite"/>
    </source>
</evidence>
<dbReference type="PaxDb" id="6945-B7P4M8"/>
<feature type="compositionally biased region" description="Pro residues" evidence="8">
    <location>
        <begin position="682"/>
        <end position="691"/>
    </location>
</feature>
<dbReference type="EMBL" id="ABJB010417055">
    <property type="status" value="NOT_ANNOTATED_CDS"/>
    <property type="molecule type" value="Genomic_DNA"/>
</dbReference>
<feature type="compositionally biased region" description="Basic and acidic residues" evidence="8">
    <location>
        <begin position="300"/>
        <end position="310"/>
    </location>
</feature>
<name>B7P4M8_IXOSC</name>
<dbReference type="PROSITE" id="PS50215">
    <property type="entry name" value="ADAM_MEPRO"/>
    <property type="match status" value="1"/>
</dbReference>
<feature type="region of interest" description="Disordered" evidence="8">
    <location>
        <begin position="300"/>
        <end position="321"/>
    </location>
</feature>
<keyword evidence="14" id="KW-1185">Reference proteome</keyword>
<dbReference type="Pfam" id="PF01421">
    <property type="entry name" value="Reprolysin"/>
    <property type="match status" value="1"/>
</dbReference>
<feature type="domain" description="Disintegrin" evidence="10">
    <location>
        <begin position="348"/>
        <end position="404"/>
    </location>
</feature>
<dbReference type="EMBL" id="DS636406">
    <property type="protein sequence ID" value="EEC01550.1"/>
    <property type="molecule type" value="Genomic_DNA"/>
</dbReference>
<feature type="compositionally biased region" description="Pro residues" evidence="8">
    <location>
        <begin position="725"/>
        <end position="734"/>
    </location>
</feature>
<feature type="active site" evidence="7">
    <location>
        <position position="296"/>
    </location>
</feature>
<dbReference type="GO" id="GO:0006509">
    <property type="term" value="P:membrane protein ectodomain proteolysis"/>
    <property type="evidence" value="ECO:0000318"/>
    <property type="project" value="GO_Central"/>
</dbReference>
<dbReference type="Gene3D" id="3.40.390.10">
    <property type="entry name" value="Collagenase (Catalytic Domain)"/>
    <property type="match status" value="1"/>
</dbReference>
<keyword evidence="9" id="KW-0472">Membrane</keyword>
<dbReference type="Proteomes" id="UP000001555">
    <property type="component" value="Unassembled WGS sequence"/>
</dbReference>
<dbReference type="InterPro" id="IPR036436">
    <property type="entry name" value="Disintegrin_dom_sf"/>
</dbReference>
<dbReference type="InterPro" id="IPR024079">
    <property type="entry name" value="MetalloPept_cat_dom_sf"/>
</dbReference>
<accession>B7P4M8</accession>
<feature type="disulfide bond" evidence="6">
    <location>
        <begin position="376"/>
        <end position="396"/>
    </location>
</feature>
<feature type="binding site" evidence="7">
    <location>
        <position position="295"/>
    </location>
    <ligand>
        <name>Zn(2+)</name>
        <dbReference type="ChEBI" id="CHEBI:29105"/>
        <note>catalytic</note>
    </ligand>
</feature>
<dbReference type="InterPro" id="IPR001590">
    <property type="entry name" value="Peptidase_M12B"/>
</dbReference>
<dbReference type="CDD" id="cd04269">
    <property type="entry name" value="ZnMc_adamalysin_II_like"/>
    <property type="match status" value="1"/>
</dbReference>
<evidence type="ECO:0000313" key="12">
    <source>
        <dbReference type="EMBL" id="EEC01550.1"/>
    </source>
</evidence>
<dbReference type="EMBL" id="ABJB010490692">
    <property type="status" value="NOT_ANNOTATED_CDS"/>
    <property type="molecule type" value="Genomic_DNA"/>
</dbReference>
<feature type="transmembrane region" description="Helical" evidence="9">
    <location>
        <begin position="568"/>
        <end position="595"/>
    </location>
</feature>
<reference evidence="12 14" key="1">
    <citation type="submission" date="2008-03" db="EMBL/GenBank/DDBJ databases">
        <title>Annotation of Ixodes scapularis.</title>
        <authorList>
            <consortium name="Ixodes scapularis Genome Project Consortium"/>
            <person name="Caler E."/>
            <person name="Hannick L.I."/>
            <person name="Bidwell S."/>
            <person name="Joardar V."/>
            <person name="Thiagarajan M."/>
            <person name="Amedeo P."/>
            <person name="Galinsky K.J."/>
            <person name="Schobel S."/>
            <person name="Inman J."/>
            <person name="Hostetler J."/>
            <person name="Miller J."/>
            <person name="Hammond M."/>
            <person name="Megy K."/>
            <person name="Lawson D."/>
            <person name="Kodira C."/>
            <person name="Sutton G."/>
            <person name="Meyer J."/>
            <person name="Hill C.A."/>
            <person name="Birren B."/>
            <person name="Nene V."/>
            <person name="Collins F."/>
            <person name="Alarcon-Chaidez F."/>
            <person name="Wikel S."/>
            <person name="Strausberg R."/>
        </authorList>
    </citation>
    <scope>NUCLEOTIDE SEQUENCE [LARGE SCALE GENOMIC DNA]</scope>
    <source>
        <strain evidence="14">Wikel</strain>
        <strain evidence="12">Wikel colony</strain>
    </source>
</reference>
<dbReference type="InterPro" id="IPR034027">
    <property type="entry name" value="Reprolysin_adamalysin"/>
</dbReference>
<keyword evidence="2 12" id="KW-0378">Hydrolase</keyword>
<dbReference type="EMBL" id="ABJB010096141">
    <property type="status" value="NOT_ANNOTATED_CDS"/>
    <property type="molecule type" value="Genomic_DNA"/>
</dbReference>
<dbReference type="SUPFAM" id="SSF55486">
    <property type="entry name" value="Metalloproteases ('zincins'), catalytic domain"/>
    <property type="match status" value="1"/>
</dbReference>
<dbReference type="Pfam" id="PF08516">
    <property type="entry name" value="ADAM_CR"/>
    <property type="match status" value="1"/>
</dbReference>
<evidence type="ECO:0000256" key="2">
    <source>
        <dbReference type="ARBA" id="ARBA00022801"/>
    </source>
</evidence>
<evidence type="ECO:0000256" key="1">
    <source>
        <dbReference type="ARBA" id="ARBA00022670"/>
    </source>
</evidence>
<keyword evidence="1" id="KW-0645">Protease</keyword>
<keyword evidence="5 6" id="KW-1015">Disulfide bond</keyword>
<dbReference type="SMART" id="SM00608">
    <property type="entry name" value="ACR"/>
    <property type="match status" value="1"/>
</dbReference>
<dbReference type="Gene3D" id="4.10.70.10">
    <property type="entry name" value="Disintegrin domain"/>
    <property type="match status" value="1"/>
</dbReference>
<dbReference type="EMBL" id="ABJB010194295">
    <property type="status" value="NOT_ANNOTATED_CDS"/>
    <property type="molecule type" value="Genomic_DNA"/>
</dbReference>
<feature type="binding site" evidence="7">
    <location>
        <position position="299"/>
    </location>
    <ligand>
        <name>Zn(2+)</name>
        <dbReference type="ChEBI" id="CHEBI:29105"/>
        <note>catalytic</note>
    </ligand>
</feature>
<evidence type="ECO:0000256" key="4">
    <source>
        <dbReference type="ARBA" id="ARBA00023049"/>
    </source>
</evidence>
<keyword evidence="4" id="KW-0482">Metalloprotease</keyword>
<proteinExistence type="predicted"/>
<feature type="compositionally biased region" description="Basic residues" evidence="8">
    <location>
        <begin position="1"/>
        <end position="12"/>
    </location>
</feature>
<evidence type="ECO:0000256" key="3">
    <source>
        <dbReference type="ARBA" id="ARBA00022833"/>
    </source>
</evidence>
<dbReference type="InterPro" id="IPR006586">
    <property type="entry name" value="ADAM_Cys-rich"/>
</dbReference>